<dbReference type="Pfam" id="PF00294">
    <property type="entry name" value="PfkB"/>
    <property type="match status" value="1"/>
</dbReference>
<proteinExistence type="inferred from homology"/>
<name>A0ABP6Y421_9ACTN</name>
<dbReference type="RefSeq" id="WP_204911193.1">
    <property type="nucleotide sequence ID" value="NZ_BAAAYR010000005.1"/>
</dbReference>
<evidence type="ECO:0000313" key="8">
    <source>
        <dbReference type="Proteomes" id="UP001500767"/>
    </source>
</evidence>
<dbReference type="PANTHER" id="PTHR43085:SF1">
    <property type="entry name" value="PSEUDOURIDINE KINASE-RELATED"/>
    <property type="match status" value="1"/>
</dbReference>
<dbReference type="EMBL" id="BAAAYR010000005">
    <property type="protein sequence ID" value="GAA3577160.1"/>
    <property type="molecule type" value="Genomic_DNA"/>
</dbReference>
<dbReference type="PANTHER" id="PTHR43085">
    <property type="entry name" value="HEXOKINASE FAMILY MEMBER"/>
    <property type="match status" value="1"/>
</dbReference>
<comment type="similarity">
    <text evidence="1">Belongs to the carbohydrate kinase PfkB family.</text>
</comment>
<sequence>MTKQRETPYAGGGVLTFGEAIVGYASGEGDLAGSTTFTRFLGGADLNVAVALVRLGVPATWAGVLGDDAHGDYASAQVAGLGVGALVHRAPGPTAVMFKAGVGGEDPEVLQLRRGSAFAQDAGRVLTDAVDALARVDHLHLTGITLGVSEVAHAATIALLDAARAAGRTVSFDPNLRPHLWSDPDEMREVVNAVAARADVVLPGVGEGRLLTGTDDPEGIVDFYRELGSGGVVVKLGAAGALGVDGGGAVVRSRTYAVDVVDTVGAGDGFAAGYLAGLLGGEAFADRLDRAAAVGALVTTRPGDLDAMPSRAEVDLLLATAAAGPRPT</sequence>
<keyword evidence="5" id="KW-0067">ATP-binding</keyword>
<protein>
    <submittedName>
        <fullName evidence="7">Sugar kinase</fullName>
    </submittedName>
</protein>
<dbReference type="CDD" id="cd01166">
    <property type="entry name" value="KdgK"/>
    <property type="match status" value="1"/>
</dbReference>
<dbReference type="PROSITE" id="PS00584">
    <property type="entry name" value="PFKB_KINASES_2"/>
    <property type="match status" value="1"/>
</dbReference>
<evidence type="ECO:0000259" key="6">
    <source>
        <dbReference type="Pfam" id="PF00294"/>
    </source>
</evidence>
<evidence type="ECO:0000313" key="7">
    <source>
        <dbReference type="EMBL" id="GAA3577160.1"/>
    </source>
</evidence>
<evidence type="ECO:0000256" key="3">
    <source>
        <dbReference type="ARBA" id="ARBA00022741"/>
    </source>
</evidence>
<dbReference type="Gene3D" id="3.40.1190.20">
    <property type="match status" value="1"/>
</dbReference>
<feature type="domain" description="Carbohydrate kinase PfkB" evidence="6">
    <location>
        <begin position="23"/>
        <end position="309"/>
    </location>
</feature>
<evidence type="ECO:0000256" key="4">
    <source>
        <dbReference type="ARBA" id="ARBA00022777"/>
    </source>
</evidence>
<dbReference type="GO" id="GO:0016301">
    <property type="term" value="F:kinase activity"/>
    <property type="evidence" value="ECO:0007669"/>
    <property type="project" value="UniProtKB-KW"/>
</dbReference>
<evidence type="ECO:0000256" key="2">
    <source>
        <dbReference type="ARBA" id="ARBA00022679"/>
    </source>
</evidence>
<keyword evidence="2" id="KW-0808">Transferase</keyword>
<dbReference type="InterPro" id="IPR011611">
    <property type="entry name" value="PfkB_dom"/>
</dbReference>
<dbReference type="Proteomes" id="UP001500767">
    <property type="component" value="Unassembled WGS sequence"/>
</dbReference>
<keyword evidence="4 7" id="KW-0418">Kinase</keyword>
<gene>
    <name evidence="7" type="ORF">GCM10022197_37990</name>
</gene>
<dbReference type="SUPFAM" id="SSF53613">
    <property type="entry name" value="Ribokinase-like"/>
    <property type="match status" value="1"/>
</dbReference>
<dbReference type="InterPro" id="IPR029056">
    <property type="entry name" value="Ribokinase-like"/>
</dbReference>
<accession>A0ABP6Y421</accession>
<dbReference type="InterPro" id="IPR002173">
    <property type="entry name" value="Carboh/pur_kinase_PfkB_CS"/>
</dbReference>
<keyword evidence="3" id="KW-0547">Nucleotide-binding</keyword>
<organism evidence="7 8">
    <name type="scientific">Microlunatus spumicola</name>
    <dbReference type="NCBI Taxonomy" id="81499"/>
    <lineage>
        <taxon>Bacteria</taxon>
        <taxon>Bacillati</taxon>
        <taxon>Actinomycetota</taxon>
        <taxon>Actinomycetes</taxon>
        <taxon>Propionibacteriales</taxon>
        <taxon>Propionibacteriaceae</taxon>
        <taxon>Microlunatus</taxon>
    </lineage>
</organism>
<reference evidence="8" key="1">
    <citation type="journal article" date="2019" name="Int. J. Syst. Evol. Microbiol.">
        <title>The Global Catalogue of Microorganisms (GCM) 10K type strain sequencing project: providing services to taxonomists for standard genome sequencing and annotation.</title>
        <authorList>
            <consortium name="The Broad Institute Genomics Platform"/>
            <consortium name="The Broad Institute Genome Sequencing Center for Infectious Disease"/>
            <person name="Wu L."/>
            <person name="Ma J."/>
        </authorList>
    </citation>
    <scope>NUCLEOTIDE SEQUENCE [LARGE SCALE GENOMIC DNA]</scope>
    <source>
        <strain evidence="8">JCM 16540</strain>
    </source>
</reference>
<comment type="caution">
    <text evidence="7">The sequence shown here is derived from an EMBL/GenBank/DDBJ whole genome shotgun (WGS) entry which is preliminary data.</text>
</comment>
<keyword evidence="8" id="KW-1185">Reference proteome</keyword>
<evidence type="ECO:0000256" key="5">
    <source>
        <dbReference type="ARBA" id="ARBA00022840"/>
    </source>
</evidence>
<evidence type="ECO:0000256" key="1">
    <source>
        <dbReference type="ARBA" id="ARBA00010688"/>
    </source>
</evidence>
<dbReference type="InterPro" id="IPR050306">
    <property type="entry name" value="PfkB_Carbo_kinase"/>
</dbReference>